<dbReference type="EMBL" id="BIXY01000142">
    <property type="protein sequence ID" value="GCF11757.1"/>
    <property type="molecule type" value="Genomic_DNA"/>
</dbReference>
<proteinExistence type="predicted"/>
<keyword evidence="2" id="KW-1185">Reference proteome</keyword>
<organism evidence="1 2">
    <name type="scientific">Dictyobacter arantiisoli</name>
    <dbReference type="NCBI Taxonomy" id="2014874"/>
    <lineage>
        <taxon>Bacteria</taxon>
        <taxon>Bacillati</taxon>
        <taxon>Chloroflexota</taxon>
        <taxon>Ktedonobacteria</taxon>
        <taxon>Ktedonobacterales</taxon>
        <taxon>Dictyobacteraceae</taxon>
        <taxon>Dictyobacter</taxon>
    </lineage>
</organism>
<dbReference type="RefSeq" id="WP_149404558.1">
    <property type="nucleotide sequence ID" value="NZ_BIXY01000142.1"/>
</dbReference>
<reference evidence="1 2" key="1">
    <citation type="submission" date="2019-01" db="EMBL/GenBank/DDBJ databases">
        <title>Draft genome sequence of Dictyobacter sp. Uno17.</title>
        <authorList>
            <person name="Wang C.M."/>
            <person name="Zheng Y."/>
            <person name="Sakai Y."/>
            <person name="Abe K."/>
            <person name="Yokota A."/>
            <person name="Yabe S."/>
        </authorList>
    </citation>
    <scope>NUCLEOTIDE SEQUENCE [LARGE SCALE GENOMIC DNA]</scope>
    <source>
        <strain evidence="1 2">Uno17</strain>
    </source>
</reference>
<sequence length="162" mass="19313">MDYSLFQAFKEDFNKNIADTLLDIYVFETDKHDWQKVIDYLQRETKHDFIFFVNHEHHVLPSRVEEVFDVASNHSVFLCVDKGLLNLHCYFFTFEQIEFDLDPRIITDENRFKHLLDFIHGIGRILQKKVVVTPESNEIVHYLSYDPTIGNDIWSLPNWGSM</sequence>
<dbReference type="Proteomes" id="UP000322530">
    <property type="component" value="Unassembled WGS sequence"/>
</dbReference>
<dbReference type="OrthoDB" id="7875217at2"/>
<name>A0A5A5TJY9_9CHLR</name>
<gene>
    <name evidence="1" type="ORF">KDI_53210</name>
</gene>
<protein>
    <submittedName>
        <fullName evidence="1">Uncharacterized protein</fullName>
    </submittedName>
</protein>
<evidence type="ECO:0000313" key="1">
    <source>
        <dbReference type="EMBL" id="GCF11757.1"/>
    </source>
</evidence>
<comment type="caution">
    <text evidence="1">The sequence shown here is derived from an EMBL/GenBank/DDBJ whole genome shotgun (WGS) entry which is preliminary data.</text>
</comment>
<dbReference type="AlphaFoldDB" id="A0A5A5TJY9"/>
<evidence type="ECO:0000313" key="2">
    <source>
        <dbReference type="Proteomes" id="UP000322530"/>
    </source>
</evidence>
<accession>A0A5A5TJY9</accession>